<accession>A0A975TCP9</accession>
<dbReference type="Proteomes" id="UP000683511">
    <property type="component" value="Chromosome"/>
</dbReference>
<dbReference type="EMBL" id="CP021056">
    <property type="protein sequence ID" value="QXE26030.1"/>
    <property type="molecule type" value="Genomic_DNA"/>
</dbReference>
<keyword evidence="2" id="KW-1185">Reference proteome</keyword>
<organism evidence="1 2">
    <name type="scientific">Richelia sinica FACHB-800</name>
    <dbReference type="NCBI Taxonomy" id="1357546"/>
    <lineage>
        <taxon>Bacteria</taxon>
        <taxon>Bacillati</taxon>
        <taxon>Cyanobacteriota</taxon>
        <taxon>Cyanophyceae</taxon>
        <taxon>Nostocales</taxon>
        <taxon>Nostocaceae</taxon>
        <taxon>Richelia</taxon>
    </lineage>
</organism>
<reference evidence="1" key="1">
    <citation type="submission" date="2017-04" db="EMBL/GenBank/DDBJ databases">
        <title>Genome deletions in a multicellular cyanobacterial endosymbiont for morphological adaptation in marine diatoms.</title>
        <authorList>
            <person name="Wang Y."/>
            <person name="Gao H."/>
            <person name="Li R."/>
            <person name="Xu X."/>
        </authorList>
    </citation>
    <scope>NUCLEOTIDE SEQUENCE</scope>
    <source>
        <strain evidence="1">FACHB 800</strain>
    </source>
</reference>
<evidence type="ECO:0000313" key="1">
    <source>
        <dbReference type="EMBL" id="QXE26030.1"/>
    </source>
</evidence>
<name>A0A975TCP9_9NOST</name>
<dbReference type="AlphaFoldDB" id="A0A975TCP9"/>
<sequence length="50" mass="5875">MCSEGFWFEEIPKNQLPHNFSRLTQLIFENSTYSLIIYYGHILILALPAD</sequence>
<gene>
    <name evidence="1" type="ORF">B6N60_04757</name>
</gene>
<dbReference type="KEGG" id="rsin:B6N60_04757"/>
<proteinExistence type="predicted"/>
<evidence type="ECO:0000313" key="2">
    <source>
        <dbReference type="Proteomes" id="UP000683511"/>
    </source>
</evidence>
<protein>
    <submittedName>
        <fullName evidence="1">Uncharacterized protein</fullName>
    </submittedName>
</protein>